<keyword evidence="1" id="KW-0238">DNA-binding</keyword>
<dbReference type="AlphaFoldDB" id="A0A1Z3HL84"/>
<keyword evidence="4" id="KW-1185">Reference proteome</keyword>
<evidence type="ECO:0000313" key="4">
    <source>
        <dbReference type="Proteomes" id="UP000191901"/>
    </source>
</evidence>
<accession>A0A1Z3HL84</accession>
<dbReference type="SMART" id="SM00966">
    <property type="entry name" value="SpoVT_AbrB"/>
    <property type="match status" value="1"/>
</dbReference>
<feature type="domain" description="SpoVT-AbrB" evidence="2">
    <location>
        <begin position="29"/>
        <end position="74"/>
    </location>
</feature>
<dbReference type="Gene3D" id="2.10.260.10">
    <property type="match status" value="1"/>
</dbReference>
<dbReference type="Proteomes" id="UP000191901">
    <property type="component" value="Chromosome"/>
</dbReference>
<gene>
    <name evidence="3" type="ORF">XM38_020140</name>
</gene>
<dbReference type="GO" id="GO:0003677">
    <property type="term" value="F:DNA binding"/>
    <property type="evidence" value="ECO:0007669"/>
    <property type="project" value="UniProtKB-UniRule"/>
</dbReference>
<dbReference type="SUPFAM" id="SSF89447">
    <property type="entry name" value="AbrB/MazE/MraZ-like"/>
    <property type="match status" value="1"/>
</dbReference>
<dbReference type="KEGG" id="hhg:XM38_020140"/>
<dbReference type="InterPro" id="IPR007159">
    <property type="entry name" value="SpoVT-AbrB_dom"/>
</dbReference>
<proteinExistence type="predicted"/>
<evidence type="ECO:0000256" key="1">
    <source>
        <dbReference type="PROSITE-ProRule" id="PRU01076"/>
    </source>
</evidence>
<reference evidence="3 4" key="1">
    <citation type="journal article" date="2016" name="Biochim. Biophys. Acta">
        <title>Characterization of red-shifted phycobilisomes isolated from the chlorophyll f-containing cyanobacterium Halomicronema hongdechloris.</title>
        <authorList>
            <person name="Li Y."/>
            <person name="Lin Y."/>
            <person name="Garvey C.J."/>
            <person name="Birch D."/>
            <person name="Corkery R.W."/>
            <person name="Loughlin P.C."/>
            <person name="Scheer H."/>
            <person name="Willows R.D."/>
            <person name="Chen M."/>
        </authorList>
    </citation>
    <scope>NUCLEOTIDE SEQUENCE [LARGE SCALE GENOMIC DNA]</scope>
    <source>
        <strain evidence="3 4">C2206</strain>
    </source>
</reference>
<evidence type="ECO:0000313" key="3">
    <source>
        <dbReference type="EMBL" id="ASC71064.1"/>
    </source>
</evidence>
<evidence type="ECO:0000259" key="2">
    <source>
        <dbReference type="PROSITE" id="PS51740"/>
    </source>
</evidence>
<name>A0A1Z3HL84_9CYAN</name>
<protein>
    <recommendedName>
        <fullName evidence="2">SpoVT-AbrB domain-containing protein</fullName>
    </recommendedName>
</protein>
<dbReference type="EMBL" id="CP021983">
    <property type="protein sequence ID" value="ASC71064.1"/>
    <property type="molecule type" value="Genomic_DNA"/>
</dbReference>
<dbReference type="Pfam" id="PF04014">
    <property type="entry name" value="MazE_antitoxin"/>
    <property type="match status" value="1"/>
</dbReference>
<sequence length="114" mass="12624">MTGKGNAQSLRLDYHRATIVLLSKKFIVMPTVTVSDKGQVVIPAAIRKQLGITPGSQLTFTLEGNTIRVEVKRHKPTTTIDEGFGMLVCPPGPARRLQDFDIAQAMREDNHERP</sequence>
<dbReference type="InterPro" id="IPR037914">
    <property type="entry name" value="SpoVT-AbrB_sf"/>
</dbReference>
<dbReference type="NCBIfam" id="TIGR01439">
    <property type="entry name" value="lp_hng_hel_AbrB"/>
    <property type="match status" value="1"/>
</dbReference>
<organism evidence="3 4">
    <name type="scientific">Halomicronema hongdechloris C2206</name>
    <dbReference type="NCBI Taxonomy" id="1641165"/>
    <lineage>
        <taxon>Bacteria</taxon>
        <taxon>Bacillati</taxon>
        <taxon>Cyanobacteriota</taxon>
        <taxon>Cyanophyceae</taxon>
        <taxon>Nodosilineales</taxon>
        <taxon>Nodosilineaceae</taxon>
        <taxon>Halomicronema</taxon>
    </lineage>
</organism>
<dbReference type="PROSITE" id="PS51740">
    <property type="entry name" value="SPOVT_ABRB"/>
    <property type="match status" value="1"/>
</dbReference>